<accession>A0A6N2XIH9</accession>
<reference evidence="3" key="1">
    <citation type="submission" date="2019-11" db="EMBL/GenBank/DDBJ databases">
        <authorList>
            <person name="Feng L."/>
        </authorList>
    </citation>
    <scope>NUCLEOTIDE SEQUENCE</scope>
    <source>
        <strain evidence="3">BovatusLFYP28</strain>
    </source>
</reference>
<dbReference type="EMBL" id="CACRTD010000088">
    <property type="protein sequence ID" value="VYT54231.1"/>
    <property type="molecule type" value="Genomic_DNA"/>
</dbReference>
<evidence type="ECO:0000313" key="3">
    <source>
        <dbReference type="EMBL" id="VYT54231.1"/>
    </source>
</evidence>
<feature type="domain" description="Minor tail protein gp31 C-terminal" evidence="2">
    <location>
        <begin position="217"/>
        <end position="238"/>
    </location>
</feature>
<proteinExistence type="predicted"/>
<name>A0A6N2XIH9_BACOV</name>
<evidence type="ECO:0000259" key="2">
    <source>
        <dbReference type="Pfam" id="PF24243"/>
    </source>
</evidence>
<sequence length="241" mass="25423">MNRFMAEMTQEELVQEVLDRVLQSSTGVEDLETVTSLSGVKSLPGEKDGKMVNVPLELIGKPASDAAARAEAAAKKAEGAVAGLEEKTQAATEAATKANEAAAKAENAASKVEQTTAAAVGGATARFSSWMETGNVLPDKCTKPGGSVVYVAGAGKFAYHMDSTLYGDWDVAGVPPAGMFMNADRTAILPDKLYLLGDAIYTGTGGALKLLAYRHEVMSEEAYEALQDKDANTLYLIYEEE</sequence>
<dbReference type="AlphaFoldDB" id="A0A6N2XIH9"/>
<feature type="coiled-coil region" evidence="1">
    <location>
        <begin position="67"/>
        <end position="115"/>
    </location>
</feature>
<organism evidence="3">
    <name type="scientific">Bacteroides ovatus</name>
    <dbReference type="NCBI Taxonomy" id="28116"/>
    <lineage>
        <taxon>Bacteria</taxon>
        <taxon>Pseudomonadati</taxon>
        <taxon>Bacteroidota</taxon>
        <taxon>Bacteroidia</taxon>
        <taxon>Bacteroidales</taxon>
        <taxon>Bacteroidaceae</taxon>
        <taxon>Bacteroides</taxon>
    </lineage>
</organism>
<dbReference type="Pfam" id="PF24243">
    <property type="entry name" value="Phage_tail_C"/>
    <property type="match status" value="1"/>
</dbReference>
<dbReference type="InterPro" id="IPR056923">
    <property type="entry name" value="Minor_tail_gp31_C"/>
</dbReference>
<keyword evidence="1" id="KW-0175">Coiled coil</keyword>
<evidence type="ECO:0000256" key="1">
    <source>
        <dbReference type="SAM" id="Coils"/>
    </source>
</evidence>
<protein>
    <recommendedName>
        <fullName evidence="2">Minor tail protein gp31 C-terminal domain-containing protein</fullName>
    </recommendedName>
</protein>
<gene>
    <name evidence="3" type="ORF">BOLFYP28_04561</name>
</gene>